<dbReference type="InterPro" id="IPR027417">
    <property type="entry name" value="P-loop_NTPase"/>
</dbReference>
<evidence type="ECO:0000313" key="4">
    <source>
        <dbReference type="EMBL" id="NYD74087.1"/>
    </source>
</evidence>
<dbReference type="Gene3D" id="1.10.10.10">
    <property type="entry name" value="Winged helix-like DNA-binding domain superfamily/Winged helix DNA-binding domain"/>
    <property type="match status" value="1"/>
</dbReference>
<organism evidence="4 5">
    <name type="scientific">Leifsonia soli</name>
    <dbReference type="NCBI Taxonomy" id="582665"/>
    <lineage>
        <taxon>Bacteria</taxon>
        <taxon>Bacillati</taxon>
        <taxon>Actinomycetota</taxon>
        <taxon>Actinomycetes</taxon>
        <taxon>Micrococcales</taxon>
        <taxon>Microbacteriaceae</taxon>
        <taxon>Leifsonia</taxon>
    </lineage>
</organism>
<dbReference type="PROSITE" id="PS00622">
    <property type="entry name" value="HTH_LUXR_1"/>
    <property type="match status" value="1"/>
</dbReference>
<evidence type="ECO:0000259" key="3">
    <source>
        <dbReference type="PROSITE" id="PS50043"/>
    </source>
</evidence>
<accession>A0A852SYY4</accession>
<evidence type="ECO:0000256" key="1">
    <source>
        <dbReference type="ARBA" id="ARBA00022741"/>
    </source>
</evidence>
<dbReference type="SUPFAM" id="SSF48452">
    <property type="entry name" value="TPR-like"/>
    <property type="match status" value="1"/>
</dbReference>
<proteinExistence type="predicted"/>
<protein>
    <submittedName>
        <fullName evidence="4">DNA-binding CsgD family transcriptional regulator</fullName>
    </submittedName>
</protein>
<dbReference type="PRINTS" id="PR00038">
    <property type="entry name" value="HTHLUXR"/>
</dbReference>
<dbReference type="PROSITE" id="PS50043">
    <property type="entry name" value="HTH_LUXR_2"/>
    <property type="match status" value="1"/>
</dbReference>
<comment type="caution">
    <text evidence="4">The sequence shown here is derived from an EMBL/GenBank/DDBJ whole genome shotgun (WGS) entry which is preliminary data.</text>
</comment>
<dbReference type="InterPro" id="IPR011990">
    <property type="entry name" value="TPR-like_helical_dom_sf"/>
</dbReference>
<dbReference type="SMART" id="SM00421">
    <property type="entry name" value="HTH_LUXR"/>
    <property type="match status" value="1"/>
</dbReference>
<keyword evidence="1" id="KW-0547">Nucleotide-binding</keyword>
<gene>
    <name evidence="4" type="ORF">BJ963_001606</name>
</gene>
<feature type="domain" description="HTH luxR-type" evidence="3">
    <location>
        <begin position="875"/>
        <end position="940"/>
    </location>
</feature>
<dbReference type="RefSeq" id="WP_179455818.1">
    <property type="nucleotide sequence ID" value="NZ_BAAAPX010000001.1"/>
</dbReference>
<keyword evidence="5" id="KW-1185">Reference proteome</keyword>
<dbReference type="SUPFAM" id="SSF46894">
    <property type="entry name" value="C-terminal effector domain of the bipartite response regulators"/>
    <property type="match status" value="1"/>
</dbReference>
<dbReference type="GO" id="GO:0006355">
    <property type="term" value="P:regulation of DNA-templated transcription"/>
    <property type="evidence" value="ECO:0007669"/>
    <property type="project" value="InterPro"/>
</dbReference>
<evidence type="ECO:0000313" key="5">
    <source>
        <dbReference type="Proteomes" id="UP000589620"/>
    </source>
</evidence>
<dbReference type="GO" id="GO:0003677">
    <property type="term" value="F:DNA binding"/>
    <property type="evidence" value="ECO:0007669"/>
    <property type="project" value="UniProtKB-KW"/>
</dbReference>
<dbReference type="Pfam" id="PF13191">
    <property type="entry name" value="AAA_16"/>
    <property type="match status" value="1"/>
</dbReference>
<reference evidence="4 5" key="1">
    <citation type="submission" date="2020-07" db="EMBL/GenBank/DDBJ databases">
        <title>Sequencing the genomes of 1000 actinobacteria strains.</title>
        <authorList>
            <person name="Klenk H.-P."/>
        </authorList>
    </citation>
    <scope>NUCLEOTIDE SEQUENCE [LARGE SCALE GENOMIC DNA]</scope>
    <source>
        <strain evidence="4 5">DSM 23871</strain>
    </source>
</reference>
<dbReference type="EMBL" id="JACCBJ010000001">
    <property type="protein sequence ID" value="NYD74087.1"/>
    <property type="molecule type" value="Genomic_DNA"/>
</dbReference>
<dbReference type="PANTHER" id="PTHR16305">
    <property type="entry name" value="TESTICULAR SOLUBLE ADENYLYL CYCLASE"/>
    <property type="match status" value="1"/>
</dbReference>
<dbReference type="GO" id="GO:0005737">
    <property type="term" value="C:cytoplasm"/>
    <property type="evidence" value="ECO:0007669"/>
    <property type="project" value="TreeGrafter"/>
</dbReference>
<sequence>MTDQVRADERPLFGRDRARETMLLVAHRAQERGGAVLVTGEAGMGKTALLADVAERLDGWTVLRVHADSFESDLAYATVETLVRGLNALRSGTRRGAAGAIRPPSPGDDPLTVGRLLLDAIDAIDGPVCLIVDDAQWVDEPSARALRFLVRRLAEQSFLFTAATRPQQNSVSGLFDDLASTTTNHARIELTPLTVGDTQELARHILGHPVSRRTATRLTEATQGSPLLLSVLLGQLRDTFAQALHPAGWDLPATAITPLATAIAASLDGADPSVRAAAELIAVLRDPLPLPVAGTIAQRLGMDVDVHGAVARGLVLAETRDGVVRVEPAHAILADALAGELSLERRVAIHRVASEVLSGHRALRHRVEAADRADPTLVAELLSAALTVSDLGQAEQALSYARSAVDLADDGDAERALLELGLIAMRFRMHERILDLRPAFEATPPSPTRDAVLLELRTLSRDLPGALALALEFERRPARTPDERALRSHAAEALPKVLMAMGDFAGVIDHLDAAREHIAASPAPVEVADPALRWLAAPQDDLTRLLGWAINSAAHSRRPDLFGPLTAELDELLVGHESPAAVDALVSRSRVFILSGDIGRARADLARAAELVRRFPSSWTAGFARTMYAHILFLTGEWEDSVTLADTAVALALDETDLSCWPIALWTSALVRAGRGEAEAVEERLRAAAHADPRITGSYDGDLPHLARAELGRALGRPRDQLAAVEQAEAAASRGSTLGWLSYRVDALAALGRPEEAREAYERAAASPMWRPYYGSLRWLEGRALEAEGRIPEAVEAYRDAVDEPGAELFPFPRAVAALDAGRLALAQPGASPAATERGRAQLEAAAETFRRLGAAGYLARCVRLLDETAVATSAVDPLATLTTRERQVAHALAAGMTNKEIAERLYVSVTTVNFHVRNILSKLGLRSRRDLRSLSRRRPVKS</sequence>
<dbReference type="InterPro" id="IPR003593">
    <property type="entry name" value="AAA+_ATPase"/>
</dbReference>
<dbReference type="PANTHER" id="PTHR16305:SF28">
    <property type="entry name" value="GUANYLATE CYCLASE DOMAIN-CONTAINING PROTEIN"/>
    <property type="match status" value="1"/>
</dbReference>
<dbReference type="InterPro" id="IPR041664">
    <property type="entry name" value="AAA_16"/>
</dbReference>
<dbReference type="Gene3D" id="3.40.50.300">
    <property type="entry name" value="P-loop containing nucleotide triphosphate hydrolases"/>
    <property type="match status" value="1"/>
</dbReference>
<keyword evidence="4" id="KW-0238">DNA-binding</keyword>
<dbReference type="InterPro" id="IPR036388">
    <property type="entry name" value="WH-like_DNA-bd_sf"/>
</dbReference>
<dbReference type="InterPro" id="IPR016032">
    <property type="entry name" value="Sig_transdc_resp-reg_C-effctor"/>
</dbReference>
<dbReference type="Proteomes" id="UP000589620">
    <property type="component" value="Unassembled WGS sequence"/>
</dbReference>
<dbReference type="GO" id="GO:0005524">
    <property type="term" value="F:ATP binding"/>
    <property type="evidence" value="ECO:0007669"/>
    <property type="project" value="UniProtKB-KW"/>
</dbReference>
<dbReference type="Pfam" id="PF00196">
    <property type="entry name" value="GerE"/>
    <property type="match status" value="1"/>
</dbReference>
<keyword evidence="2" id="KW-0067">ATP-binding</keyword>
<name>A0A852SYY4_9MICO</name>
<evidence type="ECO:0000256" key="2">
    <source>
        <dbReference type="ARBA" id="ARBA00022840"/>
    </source>
</evidence>
<dbReference type="CDD" id="cd06170">
    <property type="entry name" value="LuxR_C_like"/>
    <property type="match status" value="1"/>
</dbReference>
<dbReference type="InterPro" id="IPR000792">
    <property type="entry name" value="Tscrpt_reg_LuxR_C"/>
</dbReference>
<dbReference type="GO" id="GO:0004016">
    <property type="term" value="F:adenylate cyclase activity"/>
    <property type="evidence" value="ECO:0007669"/>
    <property type="project" value="TreeGrafter"/>
</dbReference>
<dbReference type="SMART" id="SM00382">
    <property type="entry name" value="AAA"/>
    <property type="match status" value="1"/>
</dbReference>
<dbReference type="Gene3D" id="1.25.40.10">
    <property type="entry name" value="Tetratricopeptide repeat domain"/>
    <property type="match status" value="1"/>
</dbReference>
<dbReference type="SUPFAM" id="SSF52540">
    <property type="entry name" value="P-loop containing nucleoside triphosphate hydrolases"/>
    <property type="match status" value="1"/>
</dbReference>
<dbReference type="AlphaFoldDB" id="A0A852SYY4"/>